<dbReference type="InterPro" id="IPR039420">
    <property type="entry name" value="WalR-like"/>
</dbReference>
<dbReference type="PROSITE" id="PS50043">
    <property type="entry name" value="HTH_LUXR_2"/>
    <property type="match status" value="1"/>
</dbReference>
<keyword evidence="4" id="KW-0804">Transcription</keyword>
<dbReference type="InterPro" id="IPR058245">
    <property type="entry name" value="NreC/VraR/RcsB-like_REC"/>
</dbReference>
<dbReference type="InterPro" id="IPR011006">
    <property type="entry name" value="CheY-like_superfamily"/>
</dbReference>
<dbReference type="CDD" id="cd17535">
    <property type="entry name" value="REC_NarL-like"/>
    <property type="match status" value="1"/>
</dbReference>
<dbReference type="InterPro" id="IPR016032">
    <property type="entry name" value="Sig_transdc_resp-reg_C-effctor"/>
</dbReference>
<proteinExistence type="predicted"/>
<dbReference type="SUPFAM" id="SSF52172">
    <property type="entry name" value="CheY-like"/>
    <property type="match status" value="1"/>
</dbReference>
<accession>A0A221W6J6</accession>
<keyword evidence="6" id="KW-1185">Reference proteome</keyword>
<dbReference type="Proteomes" id="UP000204221">
    <property type="component" value="Chromosome"/>
</dbReference>
<dbReference type="Gene3D" id="3.40.50.2300">
    <property type="match status" value="1"/>
</dbReference>
<dbReference type="SMART" id="SM00448">
    <property type="entry name" value="REC"/>
    <property type="match status" value="1"/>
</dbReference>
<protein>
    <submittedName>
        <fullName evidence="5">Transcriptional regulatory protein LiaR</fullName>
    </submittedName>
</protein>
<evidence type="ECO:0000256" key="1">
    <source>
        <dbReference type="ARBA" id="ARBA00022553"/>
    </source>
</evidence>
<reference evidence="5 6" key="1">
    <citation type="submission" date="2017-07" db="EMBL/GenBank/DDBJ databases">
        <title>Complete genome sequence of Actinoalloteichus hoggarensis DSM 45943, type strain of Actinoalloteichus hoggarensis.</title>
        <authorList>
            <person name="Ruckert C."/>
            <person name="Nouioui I."/>
            <person name="Willmese J."/>
            <person name="van Wezel G."/>
            <person name="Klenk H.-P."/>
            <person name="Kalinowski J."/>
            <person name="Zotchev S.B."/>
        </authorList>
    </citation>
    <scope>NUCLEOTIDE SEQUENCE [LARGE SCALE GENOMIC DNA]</scope>
    <source>
        <strain evidence="5 6">DSM 45943</strain>
    </source>
</reference>
<evidence type="ECO:0000313" key="6">
    <source>
        <dbReference type="Proteomes" id="UP000204221"/>
    </source>
</evidence>
<evidence type="ECO:0000256" key="3">
    <source>
        <dbReference type="ARBA" id="ARBA00023125"/>
    </source>
</evidence>
<keyword evidence="3" id="KW-0238">DNA-binding</keyword>
<dbReference type="GO" id="GO:0003677">
    <property type="term" value="F:DNA binding"/>
    <property type="evidence" value="ECO:0007669"/>
    <property type="project" value="UniProtKB-KW"/>
</dbReference>
<dbReference type="OrthoDB" id="9808843at2"/>
<dbReference type="KEGG" id="ahg:AHOG_17870"/>
<dbReference type="AlphaFoldDB" id="A0A221W6J6"/>
<dbReference type="Pfam" id="PF00196">
    <property type="entry name" value="GerE"/>
    <property type="match status" value="1"/>
</dbReference>
<dbReference type="GO" id="GO:0000160">
    <property type="term" value="P:phosphorelay signal transduction system"/>
    <property type="evidence" value="ECO:0007669"/>
    <property type="project" value="InterPro"/>
</dbReference>
<dbReference type="InterPro" id="IPR000792">
    <property type="entry name" value="Tscrpt_reg_LuxR_C"/>
</dbReference>
<gene>
    <name evidence="5" type="primary">liaR6</name>
    <name evidence="5" type="ORF">AHOG_17870</name>
</gene>
<sequence length="214" mass="22846">MIRVLVVDDEPMVCEYLGAILAGGDDVEVLPAAHDGAEAVEAAVRGVPQVVLLDLRMPGVDGLTALPHLCALPEPPAVLVLTTFDSDAHVLDALRAGAAGFLVKTTPARDLLNLVRVAADGHAVLSPRAVRGLLAPTIAADERRQTARRLLDDLTDREREILALMGEGLTNKEIGRRLHLSEPTIKGYVSRILLALNCANRAQAVLVDQRARIS</sequence>
<dbReference type="SMART" id="SM00421">
    <property type="entry name" value="HTH_LUXR"/>
    <property type="match status" value="1"/>
</dbReference>
<dbReference type="PRINTS" id="PR00038">
    <property type="entry name" value="HTHLUXR"/>
</dbReference>
<dbReference type="SUPFAM" id="SSF46894">
    <property type="entry name" value="C-terminal effector domain of the bipartite response regulators"/>
    <property type="match status" value="1"/>
</dbReference>
<organism evidence="5 6">
    <name type="scientific">Actinoalloteichus hoggarensis</name>
    <dbReference type="NCBI Taxonomy" id="1470176"/>
    <lineage>
        <taxon>Bacteria</taxon>
        <taxon>Bacillati</taxon>
        <taxon>Actinomycetota</taxon>
        <taxon>Actinomycetes</taxon>
        <taxon>Pseudonocardiales</taxon>
        <taxon>Pseudonocardiaceae</taxon>
        <taxon>Actinoalloteichus</taxon>
    </lineage>
</organism>
<keyword evidence="2" id="KW-0805">Transcription regulation</keyword>
<evidence type="ECO:0000313" key="5">
    <source>
        <dbReference type="EMBL" id="ASO21199.1"/>
    </source>
</evidence>
<dbReference type="RefSeq" id="WP_093942406.1">
    <property type="nucleotide sequence ID" value="NZ_CP022521.1"/>
</dbReference>
<dbReference type="EMBL" id="CP022521">
    <property type="protein sequence ID" value="ASO21199.1"/>
    <property type="molecule type" value="Genomic_DNA"/>
</dbReference>
<keyword evidence="1" id="KW-0597">Phosphoprotein</keyword>
<dbReference type="GO" id="GO:0006355">
    <property type="term" value="P:regulation of DNA-templated transcription"/>
    <property type="evidence" value="ECO:0007669"/>
    <property type="project" value="InterPro"/>
</dbReference>
<dbReference type="PANTHER" id="PTHR43214:SF24">
    <property type="entry name" value="TRANSCRIPTIONAL REGULATORY PROTEIN NARL-RELATED"/>
    <property type="match status" value="1"/>
</dbReference>
<dbReference type="InterPro" id="IPR001789">
    <property type="entry name" value="Sig_transdc_resp-reg_receiver"/>
</dbReference>
<dbReference type="PANTHER" id="PTHR43214">
    <property type="entry name" value="TWO-COMPONENT RESPONSE REGULATOR"/>
    <property type="match status" value="1"/>
</dbReference>
<evidence type="ECO:0000256" key="2">
    <source>
        <dbReference type="ARBA" id="ARBA00023015"/>
    </source>
</evidence>
<name>A0A221W6J6_9PSEU</name>
<evidence type="ECO:0000256" key="4">
    <source>
        <dbReference type="ARBA" id="ARBA00023163"/>
    </source>
</evidence>
<dbReference type="PROSITE" id="PS50110">
    <property type="entry name" value="RESPONSE_REGULATORY"/>
    <property type="match status" value="1"/>
</dbReference>
<dbReference type="CDD" id="cd06170">
    <property type="entry name" value="LuxR_C_like"/>
    <property type="match status" value="1"/>
</dbReference>
<dbReference type="Pfam" id="PF00072">
    <property type="entry name" value="Response_reg"/>
    <property type="match status" value="1"/>
</dbReference>